<accession>E4N499</accession>
<dbReference type="HOGENOM" id="CLU_2450668_0_0_11"/>
<proteinExistence type="predicted"/>
<sequence length="89" mass="9475">MRAPHGCAEGIGGWSGGEPLSRTGVGTLRSVVWRWPMTDQQTCPGCGGARGTEKTEHSVETDAEGRQQPVRRSYWSPCSVCGGSGVVQR</sequence>
<dbReference type="KEGG" id="ksk:KSE_01790"/>
<dbReference type="Proteomes" id="UP000007076">
    <property type="component" value="Chromosome"/>
</dbReference>
<protein>
    <submittedName>
        <fullName evidence="2">Uncharacterized protein</fullName>
    </submittedName>
</protein>
<dbReference type="eggNOG" id="ENOG503264S">
    <property type="taxonomic scope" value="Bacteria"/>
</dbReference>
<feature type="compositionally biased region" description="Basic and acidic residues" evidence="1">
    <location>
        <begin position="51"/>
        <end position="65"/>
    </location>
</feature>
<organism evidence="2 3">
    <name type="scientific">Kitasatospora setae (strain ATCC 33774 / DSM 43861 / JCM 3304 / KCC A-0304 / NBRC 14216 / KM-6054)</name>
    <name type="common">Streptomyces setae</name>
    <dbReference type="NCBI Taxonomy" id="452652"/>
    <lineage>
        <taxon>Bacteria</taxon>
        <taxon>Bacillati</taxon>
        <taxon>Actinomycetota</taxon>
        <taxon>Actinomycetes</taxon>
        <taxon>Kitasatosporales</taxon>
        <taxon>Streptomycetaceae</taxon>
        <taxon>Kitasatospora</taxon>
    </lineage>
</organism>
<reference evidence="2 3" key="1">
    <citation type="journal article" date="2010" name="DNA Res.">
        <title>Genome sequence of Kitasatospora setae NBRC 14216T: an evolutionary snapshot of the family Streptomycetaceae.</title>
        <authorList>
            <person name="Ichikawa N."/>
            <person name="Oguchi A."/>
            <person name="Ikeda H."/>
            <person name="Ishikawa J."/>
            <person name="Kitani S."/>
            <person name="Watanabe Y."/>
            <person name="Nakamura S."/>
            <person name="Katano Y."/>
            <person name="Kishi E."/>
            <person name="Sasagawa M."/>
            <person name="Ankai A."/>
            <person name="Fukui S."/>
            <person name="Hashimoto Y."/>
            <person name="Kamata S."/>
            <person name="Otoguro M."/>
            <person name="Tanikawa S."/>
            <person name="Nihira T."/>
            <person name="Horinouchi S."/>
            <person name="Ohnishi Y."/>
            <person name="Hayakawa M."/>
            <person name="Kuzuyama T."/>
            <person name="Arisawa A."/>
            <person name="Nomoto F."/>
            <person name="Miura H."/>
            <person name="Takahashi Y."/>
            <person name="Fujita N."/>
        </authorList>
    </citation>
    <scope>NUCLEOTIDE SEQUENCE [LARGE SCALE GENOMIC DNA]</scope>
    <source>
        <strain evidence="3">ATCC 33774 / DSM 43861 / JCM 3304 / KCC A-0304 / NBRC 14216 / KM-6054</strain>
    </source>
</reference>
<evidence type="ECO:0000313" key="3">
    <source>
        <dbReference type="Proteomes" id="UP000007076"/>
    </source>
</evidence>
<dbReference type="AlphaFoldDB" id="E4N499"/>
<name>E4N499_KITSK</name>
<keyword evidence="3" id="KW-1185">Reference proteome</keyword>
<evidence type="ECO:0000256" key="1">
    <source>
        <dbReference type="SAM" id="MobiDB-lite"/>
    </source>
</evidence>
<dbReference type="EMBL" id="AP010968">
    <property type="protein sequence ID" value="BAJ26030.1"/>
    <property type="molecule type" value="Genomic_DNA"/>
</dbReference>
<feature type="region of interest" description="Disordered" evidence="1">
    <location>
        <begin position="42"/>
        <end position="68"/>
    </location>
</feature>
<dbReference type="STRING" id="452652.KSE_01790"/>
<evidence type="ECO:0000313" key="2">
    <source>
        <dbReference type="EMBL" id="BAJ26030.1"/>
    </source>
</evidence>
<gene>
    <name evidence="2" type="ordered locus">KSE_01790</name>
</gene>
<feature type="region of interest" description="Disordered" evidence="1">
    <location>
        <begin position="1"/>
        <end position="22"/>
    </location>
</feature>